<dbReference type="Proteomes" id="UP000789759">
    <property type="component" value="Unassembled WGS sequence"/>
</dbReference>
<protein>
    <submittedName>
        <fullName evidence="1">15913_t:CDS:1</fullName>
    </submittedName>
</protein>
<proteinExistence type="predicted"/>
<name>A0A9N8ZJW9_9GLOM</name>
<comment type="caution">
    <text evidence="1">The sequence shown here is derived from an EMBL/GenBank/DDBJ whole genome shotgun (WGS) entry which is preliminary data.</text>
</comment>
<gene>
    <name evidence="1" type="ORF">CPELLU_LOCUS2321</name>
</gene>
<dbReference type="AlphaFoldDB" id="A0A9N8ZJW9"/>
<organism evidence="1 2">
    <name type="scientific">Cetraspora pellucida</name>
    <dbReference type="NCBI Taxonomy" id="1433469"/>
    <lineage>
        <taxon>Eukaryota</taxon>
        <taxon>Fungi</taxon>
        <taxon>Fungi incertae sedis</taxon>
        <taxon>Mucoromycota</taxon>
        <taxon>Glomeromycotina</taxon>
        <taxon>Glomeromycetes</taxon>
        <taxon>Diversisporales</taxon>
        <taxon>Gigasporaceae</taxon>
        <taxon>Cetraspora</taxon>
    </lineage>
</organism>
<evidence type="ECO:0000313" key="1">
    <source>
        <dbReference type="EMBL" id="CAG8498246.1"/>
    </source>
</evidence>
<keyword evidence="2" id="KW-1185">Reference proteome</keyword>
<reference evidence="1" key="1">
    <citation type="submission" date="2021-06" db="EMBL/GenBank/DDBJ databases">
        <authorList>
            <person name="Kallberg Y."/>
            <person name="Tangrot J."/>
            <person name="Rosling A."/>
        </authorList>
    </citation>
    <scope>NUCLEOTIDE SEQUENCE</scope>
    <source>
        <strain evidence="1">FL966</strain>
    </source>
</reference>
<evidence type="ECO:0000313" key="2">
    <source>
        <dbReference type="Proteomes" id="UP000789759"/>
    </source>
</evidence>
<dbReference type="EMBL" id="CAJVQA010000982">
    <property type="protein sequence ID" value="CAG8498246.1"/>
    <property type="molecule type" value="Genomic_DNA"/>
</dbReference>
<accession>A0A9N8ZJW9</accession>
<sequence length="88" mass="10157">MEQAKLTSKDTENSAKNFFISAIRCLPLKYKDENEYEDEFYCPRNNNILDDASGSKNFQFPSVKFGKLSPLSQQKKMVASITFLLQKH</sequence>